<reference evidence="1 2" key="1">
    <citation type="submission" date="2018-09" db="EMBL/GenBank/DDBJ databases">
        <title>Phylogeny of the Shewanellaceae, and recommendation for two new genera, Pseudoshewanella and Parashewanella.</title>
        <authorList>
            <person name="Wang G."/>
        </authorList>
    </citation>
    <scope>NUCLEOTIDE SEQUENCE [LARGE SCALE GENOMIC DNA]</scope>
    <source>
        <strain evidence="1 2">KCTC 22492</strain>
    </source>
</reference>
<dbReference type="AlphaFoldDB" id="A0A3A6TB32"/>
<protein>
    <submittedName>
        <fullName evidence="1">Uncharacterized protein</fullName>
    </submittedName>
</protein>
<evidence type="ECO:0000313" key="2">
    <source>
        <dbReference type="Proteomes" id="UP000273022"/>
    </source>
</evidence>
<sequence length="148" mass="16574">MKPKGEDGIAVTDGCGQIPLVFKHSYTKADYKVMLTNNSLYFSLSVPQGSSINWLDTTMTLSTPSFNGTFNIDALIKDTKVKTYCSGLGVFNCKKYDFYYLWVDSEKVTNQKQINITPPTPIINGDKVPVSEIQFKKTTEHLLQSINC</sequence>
<dbReference type="RefSeq" id="WP_121855227.1">
    <property type="nucleotide sequence ID" value="NZ_CP037952.1"/>
</dbReference>
<proteinExistence type="predicted"/>
<dbReference type="EMBL" id="QYYH01000229">
    <property type="protein sequence ID" value="RJY02185.1"/>
    <property type="molecule type" value="Genomic_DNA"/>
</dbReference>
<organism evidence="1 2">
    <name type="scientific">Parashewanella spongiae</name>
    <dbReference type="NCBI Taxonomy" id="342950"/>
    <lineage>
        <taxon>Bacteria</taxon>
        <taxon>Pseudomonadati</taxon>
        <taxon>Pseudomonadota</taxon>
        <taxon>Gammaproteobacteria</taxon>
        <taxon>Alteromonadales</taxon>
        <taxon>Shewanellaceae</taxon>
        <taxon>Parashewanella</taxon>
    </lineage>
</organism>
<dbReference type="Proteomes" id="UP000273022">
    <property type="component" value="Unassembled WGS sequence"/>
</dbReference>
<name>A0A3A6TB32_9GAMM</name>
<comment type="caution">
    <text evidence="1">The sequence shown here is derived from an EMBL/GenBank/DDBJ whole genome shotgun (WGS) entry which is preliminary data.</text>
</comment>
<accession>A0A3A6TB32</accession>
<gene>
    <name evidence="1" type="ORF">D5R81_19455</name>
</gene>
<keyword evidence="2" id="KW-1185">Reference proteome</keyword>
<evidence type="ECO:0000313" key="1">
    <source>
        <dbReference type="EMBL" id="RJY02185.1"/>
    </source>
</evidence>